<organism evidence="1 2">
    <name type="scientific">Candidatus Nitrospira nitrificans</name>
    <dbReference type="NCBI Taxonomy" id="1742973"/>
    <lineage>
        <taxon>Bacteria</taxon>
        <taxon>Pseudomonadati</taxon>
        <taxon>Nitrospirota</taxon>
        <taxon>Nitrospiria</taxon>
        <taxon>Nitrospirales</taxon>
        <taxon>Nitrospiraceae</taxon>
        <taxon>Nitrospira</taxon>
    </lineage>
</organism>
<evidence type="ECO:0000313" key="2">
    <source>
        <dbReference type="Proteomes" id="UP000198736"/>
    </source>
</evidence>
<dbReference type="AlphaFoldDB" id="A0A0S4LRA0"/>
<evidence type="ECO:0000313" key="1">
    <source>
        <dbReference type="EMBL" id="CUS39470.1"/>
    </source>
</evidence>
<sequence length="103" mass="11504">MANEDATNLFEGPISDAERIDLRRKPVVNWVTPSSQKEDVSPKSSKDYEQALRQSKGWALFGIIWNMTGQKKMSLPGHVTIKPILTAANILSTQEYDLDQGCP</sequence>
<keyword evidence="2" id="KW-1185">Reference proteome</keyword>
<gene>
    <name evidence="1" type="ORF">COMA2_80006</name>
</gene>
<protein>
    <submittedName>
        <fullName evidence="1">Uncharacterized protein</fullName>
    </submittedName>
</protein>
<accession>A0A0S4LRA0</accession>
<dbReference type="Proteomes" id="UP000198736">
    <property type="component" value="Unassembled WGS sequence"/>
</dbReference>
<reference evidence="2" key="1">
    <citation type="submission" date="2015-10" db="EMBL/GenBank/DDBJ databases">
        <authorList>
            <person name="Luecker S."/>
            <person name="Luecker S."/>
        </authorList>
    </citation>
    <scope>NUCLEOTIDE SEQUENCE [LARGE SCALE GENOMIC DNA]</scope>
</reference>
<dbReference type="EMBL" id="CZPZ01000035">
    <property type="protein sequence ID" value="CUS39470.1"/>
    <property type="molecule type" value="Genomic_DNA"/>
</dbReference>
<name>A0A0S4LRA0_9BACT</name>
<proteinExistence type="predicted"/>